<feature type="transmembrane region" description="Helical" evidence="1">
    <location>
        <begin position="12"/>
        <end position="32"/>
    </location>
</feature>
<dbReference type="EMBL" id="JAMTCJ010000002">
    <property type="protein sequence ID" value="MCP2175556.1"/>
    <property type="molecule type" value="Genomic_DNA"/>
</dbReference>
<accession>A0ABT1HD07</accession>
<evidence type="ECO:0000256" key="1">
    <source>
        <dbReference type="SAM" id="Phobius"/>
    </source>
</evidence>
<gene>
    <name evidence="2" type="ORF">LX13_001375</name>
</gene>
<keyword evidence="1" id="KW-0472">Membrane</keyword>
<sequence>MSVLESLSRRPGVRLVAAFVGTYIAFAVVGWGRAVAAEKSGQ</sequence>
<organism evidence="2 3">
    <name type="scientific">Williamsia maris</name>
    <dbReference type="NCBI Taxonomy" id="72806"/>
    <lineage>
        <taxon>Bacteria</taxon>
        <taxon>Bacillati</taxon>
        <taxon>Actinomycetota</taxon>
        <taxon>Actinomycetes</taxon>
        <taxon>Mycobacteriales</taxon>
        <taxon>Nocardiaceae</taxon>
        <taxon>Williamsia</taxon>
    </lineage>
</organism>
<protein>
    <submittedName>
        <fullName evidence="2">Uncharacterized protein</fullName>
    </submittedName>
</protein>
<proteinExistence type="predicted"/>
<evidence type="ECO:0000313" key="3">
    <source>
        <dbReference type="Proteomes" id="UP001206895"/>
    </source>
</evidence>
<evidence type="ECO:0000313" key="2">
    <source>
        <dbReference type="EMBL" id="MCP2175556.1"/>
    </source>
</evidence>
<comment type="caution">
    <text evidence="2">The sequence shown here is derived from an EMBL/GenBank/DDBJ whole genome shotgun (WGS) entry which is preliminary data.</text>
</comment>
<dbReference type="Proteomes" id="UP001206895">
    <property type="component" value="Unassembled WGS sequence"/>
</dbReference>
<name>A0ABT1HD07_9NOCA</name>
<keyword evidence="1" id="KW-0812">Transmembrane</keyword>
<keyword evidence="3" id="KW-1185">Reference proteome</keyword>
<keyword evidence="1" id="KW-1133">Transmembrane helix</keyword>
<reference evidence="2 3" key="1">
    <citation type="submission" date="2022-06" db="EMBL/GenBank/DDBJ databases">
        <title>Genomic Encyclopedia of Archaeal and Bacterial Type Strains, Phase II (KMG-II): from individual species to whole genera.</title>
        <authorList>
            <person name="Goeker M."/>
        </authorList>
    </citation>
    <scope>NUCLEOTIDE SEQUENCE [LARGE SCALE GENOMIC DNA]</scope>
    <source>
        <strain evidence="2 3">DSM 44693</strain>
    </source>
</reference>